<evidence type="ECO:0000313" key="2">
    <source>
        <dbReference type="EMBL" id="KAB2386292.1"/>
    </source>
</evidence>
<gene>
    <name evidence="2" type="ORF">F9B16_07245</name>
</gene>
<accession>A0A6L3VYL2</accession>
<dbReference type="AlphaFoldDB" id="A0A6L3VYL2"/>
<dbReference type="SUPFAM" id="SSF51735">
    <property type="entry name" value="NAD(P)-binding Rossmann-fold domains"/>
    <property type="match status" value="1"/>
</dbReference>
<dbReference type="InterPro" id="IPR036291">
    <property type="entry name" value="NAD(P)-bd_dom_sf"/>
</dbReference>
<evidence type="ECO:0000313" key="3">
    <source>
        <dbReference type="Proteomes" id="UP000483004"/>
    </source>
</evidence>
<organism evidence="2 3">
    <name type="scientific">Actinomadura montaniterrae</name>
    <dbReference type="NCBI Taxonomy" id="1803903"/>
    <lineage>
        <taxon>Bacteria</taxon>
        <taxon>Bacillati</taxon>
        <taxon>Actinomycetota</taxon>
        <taxon>Actinomycetes</taxon>
        <taxon>Streptosporangiales</taxon>
        <taxon>Thermomonosporaceae</taxon>
        <taxon>Actinomadura</taxon>
    </lineage>
</organism>
<reference evidence="2 3" key="1">
    <citation type="submission" date="2019-09" db="EMBL/GenBank/DDBJ databases">
        <title>Actinomadura physcomitrii sp. nov., a novel actinomycete isolated from moss [Physcomitrium sphaericum (Ludw) Fuernr].</title>
        <authorList>
            <person name="Liu C."/>
            <person name="Zhuang X."/>
        </authorList>
    </citation>
    <scope>NUCLEOTIDE SEQUENCE [LARGE SCALE GENOMIC DNA]</scope>
    <source>
        <strain evidence="2 3">CYP1-1B</strain>
    </source>
</reference>
<keyword evidence="3" id="KW-1185">Reference proteome</keyword>
<dbReference type="OrthoDB" id="4369409at2"/>
<sequence length="343" mass="35137">MKIAVYGASGFTGGLALAELSRRGIAAVAVGRDAERLSESADRAGAQDADLRIAGLADHAALVEAFRDCDAVLNCAGPFALWGEPVVRAAIAAGSHYVDTTGEQGYLRHVLDAFDADARRAGVTVVPGLADDGGPGDLIAALVAARLGDVDDLLVADLRRPGAVSRGTARSMAAAEGAVPLEYRDGGWAPAPADETGRTIVVPGEPDKAEVASFALPGVVTVPRHVRARRVRGAIRAEVAALFGSLSAEAVESVPERPDEASRAAARWLMVAEASDRSGRTVRGEVTGTDAYGTTAVIAVEGARRLVADGAPAGTRTPAEAFDPADLLGFLEASGASWRVEAA</sequence>
<dbReference type="PANTHER" id="PTHR43781">
    <property type="entry name" value="SACCHAROPINE DEHYDROGENASE"/>
    <property type="match status" value="1"/>
</dbReference>
<evidence type="ECO:0000259" key="1">
    <source>
        <dbReference type="Pfam" id="PF03435"/>
    </source>
</evidence>
<dbReference type="RefSeq" id="WP_151539198.1">
    <property type="nucleotide sequence ID" value="NZ_WBMR01000013.1"/>
</dbReference>
<protein>
    <submittedName>
        <fullName evidence="2">NAD(P)H-binding protein</fullName>
    </submittedName>
</protein>
<name>A0A6L3VYL2_9ACTN</name>
<dbReference type="EMBL" id="WBMR01000013">
    <property type="protein sequence ID" value="KAB2386292.1"/>
    <property type="molecule type" value="Genomic_DNA"/>
</dbReference>
<proteinExistence type="predicted"/>
<dbReference type="Proteomes" id="UP000483004">
    <property type="component" value="Unassembled WGS sequence"/>
</dbReference>
<dbReference type="InterPro" id="IPR005097">
    <property type="entry name" value="Sacchrp_dh_NADP-bd"/>
</dbReference>
<feature type="domain" description="Saccharopine dehydrogenase NADP binding" evidence="1">
    <location>
        <begin position="3"/>
        <end position="126"/>
    </location>
</feature>
<dbReference type="Gene3D" id="3.40.50.720">
    <property type="entry name" value="NAD(P)-binding Rossmann-like Domain"/>
    <property type="match status" value="1"/>
</dbReference>
<comment type="caution">
    <text evidence="2">The sequence shown here is derived from an EMBL/GenBank/DDBJ whole genome shotgun (WGS) entry which is preliminary data.</text>
</comment>
<dbReference type="Pfam" id="PF03435">
    <property type="entry name" value="Sacchrp_dh_NADP"/>
    <property type="match status" value="1"/>
</dbReference>
<dbReference type="PANTHER" id="PTHR43781:SF1">
    <property type="entry name" value="SACCHAROPINE DEHYDROGENASE"/>
    <property type="match status" value="1"/>
</dbReference>